<dbReference type="Pfam" id="PF05129">
    <property type="entry name" value="Zn_ribbon_Elf1"/>
    <property type="match status" value="1"/>
</dbReference>
<sequence>MGKRKAKAKAAPKKEPKLETSFSCPFCSHAGSVSCSIDLKLMIAEAACDVCKESYSTRAHALTEPVDVYGEWIDECEKANTDVVRSVRSDYRRRDCADDDDDA</sequence>
<name>I1H0X2_BRADI</name>
<evidence type="ECO:0000256" key="10">
    <source>
        <dbReference type="ARBA" id="ARBA00023242"/>
    </source>
</evidence>
<dbReference type="PANTHER" id="PTHR20934">
    <property type="entry name" value="TRANSCRIPTION ELONGATION FACTOR 1 HOMOLOG"/>
    <property type="match status" value="1"/>
</dbReference>
<evidence type="ECO:0000256" key="9">
    <source>
        <dbReference type="ARBA" id="ARBA00023163"/>
    </source>
</evidence>
<evidence type="ECO:0000256" key="6">
    <source>
        <dbReference type="ARBA" id="ARBA00022771"/>
    </source>
</evidence>
<evidence type="ECO:0000256" key="1">
    <source>
        <dbReference type="ARBA" id="ARBA00003357"/>
    </source>
</evidence>
<organism evidence="12">
    <name type="scientific">Brachypodium distachyon</name>
    <name type="common">Purple false brome</name>
    <name type="synonym">Trachynia distachya</name>
    <dbReference type="NCBI Taxonomy" id="15368"/>
    <lineage>
        <taxon>Eukaryota</taxon>
        <taxon>Viridiplantae</taxon>
        <taxon>Streptophyta</taxon>
        <taxon>Embryophyta</taxon>
        <taxon>Tracheophyta</taxon>
        <taxon>Spermatophyta</taxon>
        <taxon>Magnoliopsida</taxon>
        <taxon>Liliopsida</taxon>
        <taxon>Poales</taxon>
        <taxon>Poaceae</taxon>
        <taxon>BOP clade</taxon>
        <taxon>Pooideae</taxon>
        <taxon>Stipodae</taxon>
        <taxon>Brachypodieae</taxon>
        <taxon>Brachypodium</taxon>
    </lineage>
</organism>
<protein>
    <recommendedName>
        <fullName evidence="4 11">Transcription elongation factor 1 homolog</fullName>
    </recommendedName>
</protein>
<dbReference type="FunFam" id="2.20.25.190:FF:000001">
    <property type="entry name" value="Transcription elongation factor 1 homolog"/>
    <property type="match status" value="1"/>
</dbReference>
<comment type="function">
    <text evidence="1 11">Transcription elongation factor implicated in the maintenance of proper chromatin structure in actively transcribed regions.</text>
</comment>
<evidence type="ECO:0000256" key="11">
    <source>
        <dbReference type="RuleBase" id="RU364033"/>
    </source>
</evidence>
<dbReference type="OrthoDB" id="637156at2759"/>
<evidence type="ECO:0000256" key="5">
    <source>
        <dbReference type="ARBA" id="ARBA00022723"/>
    </source>
</evidence>
<dbReference type="PANTHER" id="PTHR20934:SF21">
    <property type="entry name" value="TRANSCRIPTION ELONGATION FACTOR 1 HOMOLOG"/>
    <property type="match status" value="1"/>
</dbReference>
<proteinExistence type="inferred from homology"/>
<comment type="subcellular location">
    <subcellularLocation>
        <location evidence="2 11">Nucleus</location>
    </subcellularLocation>
</comment>
<dbReference type="RefSeq" id="XP_003561081.1">
    <property type="nucleotide sequence ID" value="XM_003561033.2"/>
</dbReference>
<reference evidence="12" key="2">
    <citation type="submission" date="2017-06" db="EMBL/GenBank/DDBJ databases">
        <title>WGS assembly of Brachypodium distachyon.</title>
        <authorList>
            <consortium name="The International Brachypodium Initiative"/>
            <person name="Lucas S."/>
            <person name="Harmon-Smith M."/>
            <person name="Lail K."/>
            <person name="Tice H."/>
            <person name="Grimwood J."/>
            <person name="Bruce D."/>
            <person name="Barry K."/>
            <person name="Shu S."/>
            <person name="Lindquist E."/>
            <person name="Wang M."/>
            <person name="Pitluck S."/>
            <person name="Vogel J.P."/>
            <person name="Garvin D.F."/>
            <person name="Mockler T.C."/>
            <person name="Schmutz J."/>
            <person name="Rokhsar D."/>
            <person name="Bevan M.W."/>
        </authorList>
    </citation>
    <scope>NUCLEOTIDE SEQUENCE</scope>
    <source>
        <strain evidence="12">Bd21</strain>
    </source>
</reference>
<accession>I1H0X2</accession>
<evidence type="ECO:0000256" key="7">
    <source>
        <dbReference type="ARBA" id="ARBA00022833"/>
    </source>
</evidence>
<gene>
    <name evidence="13" type="primary">LOC100833025</name>
    <name evidence="12" type="ORF">BRADI_1g48950v3</name>
</gene>
<evidence type="ECO:0000313" key="14">
    <source>
        <dbReference type="Proteomes" id="UP000008810"/>
    </source>
</evidence>
<dbReference type="STRING" id="15368.I1H0X2"/>
<dbReference type="GO" id="GO:0008270">
    <property type="term" value="F:zinc ion binding"/>
    <property type="evidence" value="ECO:0007669"/>
    <property type="project" value="UniProtKB-KW"/>
</dbReference>
<dbReference type="GO" id="GO:0000993">
    <property type="term" value="F:RNA polymerase II complex binding"/>
    <property type="evidence" value="ECO:0000318"/>
    <property type="project" value="GO_Central"/>
</dbReference>
<dbReference type="EMBL" id="CM000880">
    <property type="protein sequence ID" value="KQK19545.1"/>
    <property type="molecule type" value="Genomic_DNA"/>
</dbReference>
<dbReference type="PROSITE" id="PS51257">
    <property type="entry name" value="PROKAR_LIPOPROTEIN"/>
    <property type="match status" value="1"/>
</dbReference>
<reference evidence="13" key="3">
    <citation type="submission" date="2018-08" db="UniProtKB">
        <authorList>
            <consortium name="EnsemblPlants"/>
        </authorList>
    </citation>
    <scope>IDENTIFICATION</scope>
    <source>
        <strain evidence="13">cv. Bd21</strain>
    </source>
</reference>
<keyword evidence="14" id="KW-1185">Reference proteome</keyword>
<evidence type="ECO:0000313" key="12">
    <source>
        <dbReference type="EMBL" id="KQK19545.1"/>
    </source>
</evidence>
<dbReference type="KEGG" id="bdi:100833025"/>
<dbReference type="eggNOG" id="KOG3214">
    <property type="taxonomic scope" value="Eukaryota"/>
</dbReference>
<dbReference type="HOGENOM" id="CLU_105983_2_0_1"/>
<reference evidence="12 13" key="1">
    <citation type="journal article" date="2010" name="Nature">
        <title>Genome sequencing and analysis of the model grass Brachypodium distachyon.</title>
        <authorList>
            <consortium name="International Brachypodium Initiative"/>
        </authorList>
    </citation>
    <scope>NUCLEOTIDE SEQUENCE [LARGE SCALE GENOMIC DNA]</scope>
    <source>
        <strain evidence="12">Bd21</strain>
        <strain evidence="13">cv. Bd21</strain>
    </source>
</reference>
<evidence type="ECO:0000256" key="8">
    <source>
        <dbReference type="ARBA" id="ARBA00023015"/>
    </source>
</evidence>
<keyword evidence="6 11" id="KW-0863">Zinc-finger</keyword>
<dbReference type="GeneID" id="100833025"/>
<dbReference type="InterPro" id="IPR007808">
    <property type="entry name" value="Elf1"/>
</dbReference>
<keyword evidence="9 11" id="KW-0804">Transcription</keyword>
<keyword evidence="7 11" id="KW-0862">Zinc</keyword>
<dbReference type="Gramene" id="KQK19545">
    <property type="protein sequence ID" value="KQK19545"/>
    <property type="gene ID" value="BRADI_1g48950v3"/>
</dbReference>
<keyword evidence="5 11" id="KW-0479">Metal-binding</keyword>
<dbReference type="Proteomes" id="UP000008810">
    <property type="component" value="Chromosome 1"/>
</dbReference>
<evidence type="ECO:0000313" key="13">
    <source>
        <dbReference type="EnsemblPlants" id="KQK19545"/>
    </source>
</evidence>
<evidence type="ECO:0000256" key="4">
    <source>
        <dbReference type="ARBA" id="ARBA00014973"/>
    </source>
</evidence>
<dbReference type="Gene3D" id="2.20.25.190">
    <property type="match status" value="1"/>
</dbReference>
<keyword evidence="8 11" id="KW-0805">Transcription regulation</keyword>
<dbReference type="SUPFAM" id="SSF57783">
    <property type="entry name" value="Zinc beta-ribbon"/>
    <property type="match status" value="1"/>
</dbReference>
<evidence type="ECO:0000256" key="3">
    <source>
        <dbReference type="ARBA" id="ARBA00009730"/>
    </source>
</evidence>
<evidence type="ECO:0000256" key="2">
    <source>
        <dbReference type="ARBA" id="ARBA00004123"/>
    </source>
</evidence>
<dbReference type="AlphaFoldDB" id="I1H0X2"/>
<dbReference type="EnsemblPlants" id="KQK19545">
    <property type="protein sequence ID" value="KQK19545"/>
    <property type="gene ID" value="BRADI_1g48950v3"/>
</dbReference>
<keyword evidence="10 11" id="KW-0539">Nucleus</keyword>
<dbReference type="GO" id="GO:0008023">
    <property type="term" value="C:transcription elongation factor complex"/>
    <property type="evidence" value="ECO:0000318"/>
    <property type="project" value="GO_Central"/>
</dbReference>
<dbReference type="InterPro" id="IPR038567">
    <property type="entry name" value="T_Elf1_sf"/>
</dbReference>
<dbReference type="GO" id="GO:0006368">
    <property type="term" value="P:transcription elongation by RNA polymerase II"/>
    <property type="evidence" value="ECO:0000318"/>
    <property type="project" value="GO_Central"/>
</dbReference>
<dbReference type="OMA" id="RICSENY"/>
<comment type="similarity">
    <text evidence="3 11">Belongs to the ELOF1 family.</text>
</comment>